<evidence type="ECO:0000313" key="3">
    <source>
        <dbReference type="Proteomes" id="UP000296352"/>
    </source>
</evidence>
<gene>
    <name evidence="2" type="primary">fbpB1</name>
    <name evidence="2" type="ORF">CENDO_01390</name>
</gene>
<dbReference type="Pfam" id="PF00756">
    <property type="entry name" value="Esterase"/>
    <property type="match status" value="1"/>
</dbReference>
<keyword evidence="1" id="KW-0732">Signal</keyword>
<dbReference type="PANTHER" id="PTHR48098">
    <property type="entry name" value="ENTEROCHELIN ESTERASE-RELATED"/>
    <property type="match status" value="1"/>
</dbReference>
<feature type="chain" id="PRO_5038625854" evidence="1">
    <location>
        <begin position="28"/>
        <end position="421"/>
    </location>
</feature>
<dbReference type="Proteomes" id="UP000296352">
    <property type="component" value="Chromosome"/>
</dbReference>
<dbReference type="OrthoDB" id="4510758at2"/>
<proteinExistence type="predicted"/>
<dbReference type="EMBL" id="CP039247">
    <property type="protein sequence ID" value="QCB27580.1"/>
    <property type="molecule type" value="Genomic_DNA"/>
</dbReference>
<dbReference type="PANTHER" id="PTHR48098:SF1">
    <property type="entry name" value="DIACYLGLYCEROL ACYLTRANSFERASE_MYCOLYLTRANSFERASE AG85A"/>
    <property type="match status" value="1"/>
</dbReference>
<evidence type="ECO:0000313" key="2">
    <source>
        <dbReference type="EMBL" id="QCB27580.1"/>
    </source>
</evidence>
<dbReference type="EC" id="2.3.1.122" evidence="2"/>
<protein>
    <submittedName>
        <fullName evidence="2">Diacylglycerol acyltransferase/mycolyltransferase Ag85B</fullName>
        <ecNumber evidence="2">2.3.1.122</ecNumber>
    </submittedName>
</protein>
<accession>A0A4P7QE42</accession>
<keyword evidence="3" id="KW-1185">Reference proteome</keyword>
<keyword evidence="2" id="KW-0808">Transferase</keyword>
<dbReference type="SUPFAM" id="SSF53474">
    <property type="entry name" value="alpha/beta-Hydrolases"/>
    <property type="match status" value="1"/>
</dbReference>
<dbReference type="Gene3D" id="3.40.50.1820">
    <property type="entry name" value="alpha/beta hydrolase"/>
    <property type="match status" value="1"/>
</dbReference>
<dbReference type="InterPro" id="IPR029058">
    <property type="entry name" value="AB_hydrolase_fold"/>
</dbReference>
<reference evidence="2 3" key="1">
    <citation type="submission" date="2019-04" db="EMBL/GenBank/DDBJ databases">
        <title>Corynebacterium endometrii sp. nov., isolated from the uterus of a cow with endometritis.</title>
        <authorList>
            <person name="Ballas P."/>
            <person name="Ruckert C."/>
            <person name="Wagener K."/>
            <person name="Drillich M."/>
            <person name="Kaempfer P."/>
            <person name="Busse H.-J."/>
            <person name="Ehling-Schulz M."/>
        </authorList>
    </citation>
    <scope>NUCLEOTIDE SEQUENCE [LARGE SCALE GENOMIC DNA]</scope>
    <source>
        <strain evidence="2 3">LMM-1653</strain>
    </source>
</reference>
<dbReference type="KEGG" id="cee:CENDO_01390"/>
<feature type="signal peptide" evidence="1">
    <location>
        <begin position="1"/>
        <end position="27"/>
    </location>
</feature>
<dbReference type="RefSeq" id="WP_136140431.1">
    <property type="nucleotide sequence ID" value="NZ_CP039247.1"/>
</dbReference>
<dbReference type="GO" id="GO:0050348">
    <property type="term" value="F:trehalose O-mycolyltransferase activity"/>
    <property type="evidence" value="ECO:0007669"/>
    <property type="project" value="UniProtKB-EC"/>
</dbReference>
<dbReference type="InterPro" id="IPR000801">
    <property type="entry name" value="Esterase-like"/>
</dbReference>
<organism evidence="2 3">
    <name type="scientific">Corynebacterium endometrii</name>
    <dbReference type="NCBI Taxonomy" id="2488819"/>
    <lineage>
        <taxon>Bacteria</taxon>
        <taxon>Bacillati</taxon>
        <taxon>Actinomycetota</taxon>
        <taxon>Actinomycetes</taxon>
        <taxon>Mycobacteriales</taxon>
        <taxon>Corynebacteriaceae</taxon>
        <taxon>Corynebacterium</taxon>
    </lineage>
</organism>
<sequence length="421" mass="45332" precursor="true">MKILRTATSTAAAIAIAAGVLTAPAIAAASDIAADDPRITQGEDAATVTVKSVEDFEKRAVQVWSESESSWEKLKDSDKWIINSNLSRIDEKGTIFFGPESVGNHYNGRVRWVETFSPSMNKFIDLAVITPDGTFNTPRPTIYMLNGAGGAEQGMDWISATVGRPDTDIVDFYSGHDVNVVIPMGGAFSYYTDWLESPQTGYLSDPAIKWETFLTRELPQALEPAINGNGKRGIAGMSMSATSALLLAQHNPGFYDAIGSFSGCAATSTPLPRFYTALTVNRGGGTPAQMWGPANGQYARYNDALINATAHNFADSEIYVSTNSGLPGENEMLSSMIPDNPSFEQTSAAFQTSSTLTVEGGAIEAAMNACTHDLKSKMDAEGVDATWNFRPTGTHSWPGWRSDLRESWPTFARAFGLPESQ</sequence>
<dbReference type="AlphaFoldDB" id="A0A4P7QE42"/>
<keyword evidence="2" id="KW-0012">Acyltransferase</keyword>
<evidence type="ECO:0000256" key="1">
    <source>
        <dbReference type="SAM" id="SignalP"/>
    </source>
</evidence>
<dbReference type="InterPro" id="IPR050583">
    <property type="entry name" value="Mycobacterial_A85_antigen"/>
</dbReference>
<name>A0A4P7QE42_9CORY</name>